<dbReference type="PANTHER" id="PTHR30535:SF34">
    <property type="entry name" value="MOLYBDATE-BINDING PROTEIN MOLA"/>
    <property type="match status" value="1"/>
</dbReference>
<evidence type="ECO:0000256" key="1">
    <source>
        <dbReference type="SAM" id="SignalP"/>
    </source>
</evidence>
<dbReference type="SUPFAM" id="SSF53807">
    <property type="entry name" value="Helical backbone' metal receptor"/>
    <property type="match status" value="1"/>
</dbReference>
<name>A0A4U2Z568_9BACT</name>
<dbReference type="Pfam" id="PF01497">
    <property type="entry name" value="Peripla_BP_2"/>
    <property type="match status" value="1"/>
</dbReference>
<reference evidence="3 4" key="1">
    <citation type="submission" date="2019-04" db="EMBL/GenBank/DDBJ databases">
        <title>Sulfurimonas crateris sp. nov. a facultative anaerobic sulfur-oxidizing chemolithautotrophic bacterium isolated from a terrestrial mud vulcano.</title>
        <authorList>
            <person name="Ratnikova N.M."/>
            <person name="Slobodkin A.I."/>
            <person name="Merkel A.Y."/>
            <person name="Novikov A."/>
            <person name="Bonch-Osmolovskaya E.A."/>
            <person name="Slobodkina G.B."/>
        </authorList>
    </citation>
    <scope>NUCLEOTIDE SEQUENCE [LARGE SCALE GENOMIC DNA]</scope>
    <source>
        <strain evidence="3 4">SN118</strain>
    </source>
</reference>
<dbReference type="Gene3D" id="1.20.58.2180">
    <property type="match status" value="1"/>
</dbReference>
<dbReference type="EMBL" id="SZPX01000005">
    <property type="protein sequence ID" value="TKI69318.1"/>
    <property type="molecule type" value="Genomic_DNA"/>
</dbReference>
<dbReference type="PANTHER" id="PTHR30535">
    <property type="entry name" value="VITAMIN B12-BINDING PROTEIN"/>
    <property type="match status" value="1"/>
</dbReference>
<sequence length="330" mass="38020">MLKKTLTLLLLVLSFTLHSKVINENPKKVFGSSPPMNYLIYAINPSKMVGLNFYANNINNNADVKFLKQSFLELPVIGSFPGSGQGINLETIIKHNPDLILIWEDVYFYKRVEEQIRKAQIPSITIPFRKIESMPSSILTAAKAMNEHKRGKILSDYTKERIEYIKNMLQELEPVKYYYAEGADGLATECSDSMHVEALNFAGGENVHKCTQSNLKGLERISFETLVGYDPQVIIAQNRLVYNTILSNPLWKHLQAVKNKRVYVVPSTPFNWIDRPPSFMRIIGIEWLAHNFHPTHYKNDIYTQIAKFYKLFLDVELTQEQIYQIIGEKE</sequence>
<dbReference type="AlphaFoldDB" id="A0A4U2Z568"/>
<feature type="chain" id="PRO_5020758321" evidence="1">
    <location>
        <begin position="20"/>
        <end position="330"/>
    </location>
</feature>
<dbReference type="RefSeq" id="WP_137013823.1">
    <property type="nucleotide sequence ID" value="NZ_SZPX01000005.1"/>
</dbReference>
<accession>A0A4U2Z568</accession>
<dbReference type="Gene3D" id="3.40.50.1980">
    <property type="entry name" value="Nitrogenase molybdenum iron protein domain"/>
    <property type="match status" value="2"/>
</dbReference>
<organism evidence="3 4">
    <name type="scientific">Sulfurimonas crateris</name>
    <dbReference type="NCBI Taxonomy" id="2574727"/>
    <lineage>
        <taxon>Bacteria</taxon>
        <taxon>Pseudomonadati</taxon>
        <taxon>Campylobacterota</taxon>
        <taxon>Epsilonproteobacteria</taxon>
        <taxon>Campylobacterales</taxon>
        <taxon>Sulfurimonadaceae</taxon>
        <taxon>Sulfurimonas</taxon>
    </lineage>
</organism>
<keyword evidence="4" id="KW-1185">Reference proteome</keyword>
<feature type="domain" description="Fe/B12 periplasmic-binding" evidence="2">
    <location>
        <begin position="28"/>
        <end position="296"/>
    </location>
</feature>
<evidence type="ECO:0000313" key="4">
    <source>
        <dbReference type="Proteomes" id="UP000309561"/>
    </source>
</evidence>
<dbReference type="Proteomes" id="UP000309561">
    <property type="component" value="Unassembled WGS sequence"/>
</dbReference>
<protein>
    <submittedName>
        <fullName evidence="3">ABC transporter substrate-binding protein</fullName>
    </submittedName>
</protein>
<comment type="caution">
    <text evidence="3">The sequence shown here is derived from an EMBL/GenBank/DDBJ whole genome shotgun (WGS) entry which is preliminary data.</text>
</comment>
<evidence type="ECO:0000313" key="3">
    <source>
        <dbReference type="EMBL" id="TKI69318.1"/>
    </source>
</evidence>
<proteinExistence type="predicted"/>
<gene>
    <name evidence="3" type="ORF">FCU45_07310</name>
</gene>
<dbReference type="PROSITE" id="PS50983">
    <property type="entry name" value="FE_B12_PBP"/>
    <property type="match status" value="1"/>
</dbReference>
<dbReference type="InterPro" id="IPR002491">
    <property type="entry name" value="ABC_transptr_periplasmic_BD"/>
</dbReference>
<keyword evidence="1" id="KW-0732">Signal</keyword>
<dbReference type="OrthoDB" id="9775594at2"/>
<dbReference type="GO" id="GO:0071281">
    <property type="term" value="P:cellular response to iron ion"/>
    <property type="evidence" value="ECO:0007669"/>
    <property type="project" value="TreeGrafter"/>
</dbReference>
<feature type="signal peptide" evidence="1">
    <location>
        <begin position="1"/>
        <end position="19"/>
    </location>
</feature>
<dbReference type="InterPro" id="IPR050902">
    <property type="entry name" value="ABC_Transporter_SBP"/>
</dbReference>
<evidence type="ECO:0000259" key="2">
    <source>
        <dbReference type="PROSITE" id="PS50983"/>
    </source>
</evidence>